<dbReference type="RefSeq" id="WP_310537442.1">
    <property type="nucleotide sequence ID" value="NZ_BAAAOC010000073.1"/>
</dbReference>
<feature type="compositionally biased region" description="Polar residues" evidence="1">
    <location>
        <begin position="16"/>
        <end position="27"/>
    </location>
</feature>
<gene>
    <name evidence="2" type="ORF">RH857_07960</name>
</gene>
<evidence type="ECO:0008006" key="4">
    <source>
        <dbReference type="Google" id="ProtNLM"/>
    </source>
</evidence>
<accession>A0ABU1FTS7</accession>
<evidence type="ECO:0000313" key="3">
    <source>
        <dbReference type="Proteomes" id="UP001260872"/>
    </source>
</evidence>
<name>A0ABU1FTS7_9MICC</name>
<organism evidence="2 3">
    <name type="scientific">Nesterenkonia flava</name>
    <dbReference type="NCBI Taxonomy" id="469799"/>
    <lineage>
        <taxon>Bacteria</taxon>
        <taxon>Bacillati</taxon>
        <taxon>Actinomycetota</taxon>
        <taxon>Actinomycetes</taxon>
        <taxon>Micrococcales</taxon>
        <taxon>Micrococcaceae</taxon>
        <taxon>Nesterenkonia</taxon>
    </lineage>
</organism>
<protein>
    <recommendedName>
        <fullName evidence="4">Helix-turn-helix domain containing protein</fullName>
    </recommendedName>
</protein>
<feature type="region of interest" description="Disordered" evidence="1">
    <location>
        <begin position="15"/>
        <end position="37"/>
    </location>
</feature>
<reference evidence="3" key="1">
    <citation type="submission" date="2023-07" db="EMBL/GenBank/DDBJ databases">
        <title>Description of three actinobacteria isolated from air of manufacturing shop in a pharmaceutical factory.</title>
        <authorList>
            <person name="Zhang D.-F."/>
        </authorList>
    </citation>
    <scope>NUCLEOTIDE SEQUENCE [LARGE SCALE GENOMIC DNA]</scope>
    <source>
        <strain evidence="3">CCTCC AB 207010</strain>
    </source>
</reference>
<dbReference type="EMBL" id="JAVKGT010000017">
    <property type="protein sequence ID" value="MDR5712062.1"/>
    <property type="molecule type" value="Genomic_DNA"/>
</dbReference>
<comment type="caution">
    <text evidence="2">The sequence shown here is derived from an EMBL/GenBank/DDBJ whole genome shotgun (WGS) entry which is preliminary data.</text>
</comment>
<sequence length="137" mass="15190">MDALSKEVHALLDEISSLTRPTTSGQEVEQPPRKRPRRAFTAEELDRLIADYKAGMPMSELTVKYHCHRAVVLKYTSQAGVHRKAQGKVSDQALAEMLRLYESGLGTGDIGRKLGFTTKTVRRRLKAAGVMPGPAER</sequence>
<evidence type="ECO:0000313" key="2">
    <source>
        <dbReference type="EMBL" id="MDR5712062.1"/>
    </source>
</evidence>
<keyword evidence="3" id="KW-1185">Reference proteome</keyword>
<dbReference type="Gene3D" id="1.10.10.60">
    <property type="entry name" value="Homeodomain-like"/>
    <property type="match status" value="2"/>
</dbReference>
<evidence type="ECO:0000256" key="1">
    <source>
        <dbReference type="SAM" id="MobiDB-lite"/>
    </source>
</evidence>
<dbReference type="Proteomes" id="UP001260872">
    <property type="component" value="Unassembled WGS sequence"/>
</dbReference>
<proteinExistence type="predicted"/>